<organism evidence="1 2">
    <name type="scientific">Dorcoceras hygrometricum</name>
    <dbReference type="NCBI Taxonomy" id="472368"/>
    <lineage>
        <taxon>Eukaryota</taxon>
        <taxon>Viridiplantae</taxon>
        <taxon>Streptophyta</taxon>
        <taxon>Embryophyta</taxon>
        <taxon>Tracheophyta</taxon>
        <taxon>Spermatophyta</taxon>
        <taxon>Magnoliopsida</taxon>
        <taxon>eudicotyledons</taxon>
        <taxon>Gunneridae</taxon>
        <taxon>Pentapetalae</taxon>
        <taxon>asterids</taxon>
        <taxon>lamiids</taxon>
        <taxon>Lamiales</taxon>
        <taxon>Gesneriaceae</taxon>
        <taxon>Didymocarpoideae</taxon>
        <taxon>Trichosporeae</taxon>
        <taxon>Loxocarpinae</taxon>
        <taxon>Dorcoceras</taxon>
    </lineage>
</organism>
<reference evidence="1 2" key="1">
    <citation type="journal article" date="2015" name="Proc. Natl. Acad. Sci. U.S.A.">
        <title>The resurrection genome of Boea hygrometrica: A blueprint for survival of dehydration.</title>
        <authorList>
            <person name="Xiao L."/>
            <person name="Yang G."/>
            <person name="Zhang L."/>
            <person name="Yang X."/>
            <person name="Zhao S."/>
            <person name="Ji Z."/>
            <person name="Zhou Q."/>
            <person name="Hu M."/>
            <person name="Wang Y."/>
            <person name="Chen M."/>
            <person name="Xu Y."/>
            <person name="Jin H."/>
            <person name="Xiao X."/>
            <person name="Hu G."/>
            <person name="Bao F."/>
            <person name="Hu Y."/>
            <person name="Wan P."/>
            <person name="Li L."/>
            <person name="Deng X."/>
            <person name="Kuang T."/>
            <person name="Xiang C."/>
            <person name="Zhu J.K."/>
            <person name="Oliver M.J."/>
            <person name="He Y."/>
        </authorList>
    </citation>
    <scope>NUCLEOTIDE SEQUENCE [LARGE SCALE GENOMIC DNA]</scope>
    <source>
        <strain evidence="2">cv. XS01</strain>
    </source>
</reference>
<evidence type="ECO:0000313" key="2">
    <source>
        <dbReference type="Proteomes" id="UP000250235"/>
    </source>
</evidence>
<dbReference type="EMBL" id="KQ992197">
    <property type="protein sequence ID" value="KZV50977.1"/>
    <property type="molecule type" value="Genomic_DNA"/>
</dbReference>
<keyword evidence="2" id="KW-1185">Reference proteome</keyword>
<protein>
    <submittedName>
        <fullName evidence="1">Uncharacterized protein</fullName>
    </submittedName>
</protein>
<proteinExistence type="predicted"/>
<name>A0A2Z7CYA2_9LAMI</name>
<dbReference type="Proteomes" id="UP000250235">
    <property type="component" value="Unassembled WGS sequence"/>
</dbReference>
<gene>
    <name evidence="1" type="ORF">F511_14312</name>
</gene>
<dbReference type="AlphaFoldDB" id="A0A2Z7CYA2"/>
<evidence type="ECO:0000313" key="1">
    <source>
        <dbReference type="EMBL" id="KZV50977.1"/>
    </source>
</evidence>
<sequence length="167" mass="18588">MPGKILGFKFRRCISTPTPPHGRCSNARMRAALMLHALRDVRAWGAATYTTSTRMRGGGCAHPCARRVHTALGSDQFHEGIGTSTVERLDRRLIRSTTRISTPSPVCTGNLRKQIFGLTHQIMIAEDIHAQGRAVNPQQRSIDSYMHRDLTQSRHLMTRAESVNGSK</sequence>
<accession>A0A2Z7CYA2</accession>